<dbReference type="AlphaFoldDB" id="A0A9P6JGB9"/>
<dbReference type="Proteomes" id="UP000738359">
    <property type="component" value="Unassembled WGS sequence"/>
</dbReference>
<organism evidence="1 2">
    <name type="scientific">Mortierella alpina</name>
    <name type="common">Oleaginous fungus</name>
    <name type="synonym">Mortierella renispora</name>
    <dbReference type="NCBI Taxonomy" id="64518"/>
    <lineage>
        <taxon>Eukaryota</taxon>
        <taxon>Fungi</taxon>
        <taxon>Fungi incertae sedis</taxon>
        <taxon>Mucoromycota</taxon>
        <taxon>Mortierellomycotina</taxon>
        <taxon>Mortierellomycetes</taxon>
        <taxon>Mortierellales</taxon>
        <taxon>Mortierellaceae</taxon>
        <taxon>Mortierella</taxon>
    </lineage>
</organism>
<dbReference type="Gene3D" id="3.80.10.10">
    <property type="entry name" value="Ribonuclease Inhibitor"/>
    <property type="match status" value="1"/>
</dbReference>
<evidence type="ECO:0000313" key="2">
    <source>
        <dbReference type="Proteomes" id="UP000738359"/>
    </source>
</evidence>
<keyword evidence="2" id="KW-1185">Reference proteome</keyword>
<protein>
    <submittedName>
        <fullName evidence="1">Uncharacterized protein</fullName>
    </submittedName>
</protein>
<accession>A0A9P6JGB9</accession>
<evidence type="ECO:0000313" key="1">
    <source>
        <dbReference type="EMBL" id="KAF9968092.1"/>
    </source>
</evidence>
<dbReference type="EMBL" id="JAAAHY010000039">
    <property type="protein sequence ID" value="KAF9968092.1"/>
    <property type="molecule type" value="Genomic_DNA"/>
</dbReference>
<sequence>MYLTATALEALLPSCPDLTELRLVSIRSRLDSLVIEQSLYNQEPREQCLRQLSLACPDLKSSHISLRNGPLQVFEPLLAELPSLLTEIVSISVDQQSLYSQPVHSSLLSAHWNENQMTTLEIVKDKILSTIRTENMIKIGDLLHAFLCEATGLQHLKGHGGYITFYNLCVTSQGTVTWHSTRQAWARSKKRIWACRGLKTLEVEFVAGGANYLDDREHSRLVFGYISRVCPDLQDLSIKNNGMKLDPEGGLCLLSRLTRLRRLYLKPSWQTPLWKSDLDWIKKYHHYGTDTNTSLSELNLQGRWKRMVENYTGGSEDESKGKSRGRPWDASNFGIRPRLWLILKTEF</sequence>
<dbReference type="InterPro" id="IPR032675">
    <property type="entry name" value="LRR_dom_sf"/>
</dbReference>
<comment type="caution">
    <text evidence="1">The sequence shown here is derived from an EMBL/GenBank/DDBJ whole genome shotgun (WGS) entry which is preliminary data.</text>
</comment>
<dbReference type="OrthoDB" id="2398646at2759"/>
<reference evidence="1" key="1">
    <citation type="journal article" date="2020" name="Fungal Divers.">
        <title>Resolving the Mortierellaceae phylogeny through synthesis of multi-gene phylogenetics and phylogenomics.</title>
        <authorList>
            <person name="Vandepol N."/>
            <person name="Liber J."/>
            <person name="Desiro A."/>
            <person name="Na H."/>
            <person name="Kennedy M."/>
            <person name="Barry K."/>
            <person name="Grigoriev I.V."/>
            <person name="Miller A.N."/>
            <person name="O'Donnell K."/>
            <person name="Stajich J.E."/>
            <person name="Bonito G."/>
        </authorList>
    </citation>
    <scope>NUCLEOTIDE SEQUENCE</scope>
    <source>
        <strain evidence="1">CK1249</strain>
    </source>
</reference>
<name>A0A9P6JGB9_MORAP</name>
<gene>
    <name evidence="1" type="ORF">BGZ70_006754</name>
</gene>
<proteinExistence type="predicted"/>